<organism evidence="3">
    <name type="scientific">marine metagenome</name>
    <dbReference type="NCBI Taxonomy" id="408172"/>
    <lineage>
        <taxon>unclassified sequences</taxon>
        <taxon>metagenomes</taxon>
        <taxon>ecological metagenomes</taxon>
    </lineage>
</organism>
<dbReference type="SUPFAM" id="SSF51735">
    <property type="entry name" value="NAD(P)-binding Rossmann-fold domains"/>
    <property type="match status" value="1"/>
</dbReference>
<dbReference type="EMBL" id="UINC01105604">
    <property type="protein sequence ID" value="SVC69662.1"/>
    <property type="molecule type" value="Genomic_DNA"/>
</dbReference>
<evidence type="ECO:0000256" key="1">
    <source>
        <dbReference type="ARBA" id="ARBA00007637"/>
    </source>
</evidence>
<sequence>VSIHLTKPHLLVVGGTGFIGYHLALTAKRKGWKVTSVSINSPKKHKHIDGVNYLKIDISNIKELKKKLVGSFTYVVNLGGYVSHKSFEDKRERDRITKAHLIGVVNLSKIFYKKKIKKFVQIGSSVEYGEIKAPQNENQHGLPNSPYALAKLAATQFLLMLYNTKKFPVTILRFFQVYGPKQDENRFLPQI</sequence>
<comment type="similarity">
    <text evidence="1">Belongs to the NAD(P)-dependent epimerase/dehydratase family.</text>
</comment>
<reference evidence="3" key="1">
    <citation type="submission" date="2018-05" db="EMBL/GenBank/DDBJ databases">
        <authorList>
            <person name="Lanie J.A."/>
            <person name="Ng W.-L."/>
            <person name="Kazmierczak K.M."/>
            <person name="Andrzejewski T.M."/>
            <person name="Davidsen T.M."/>
            <person name="Wayne K.J."/>
            <person name="Tettelin H."/>
            <person name="Glass J.I."/>
            <person name="Rusch D."/>
            <person name="Podicherti R."/>
            <person name="Tsui H.-C.T."/>
            <person name="Winkler M.E."/>
        </authorList>
    </citation>
    <scope>NUCLEOTIDE SEQUENCE</scope>
</reference>
<dbReference type="Gene3D" id="3.40.50.720">
    <property type="entry name" value="NAD(P)-binding Rossmann-like Domain"/>
    <property type="match status" value="1"/>
</dbReference>
<name>A0A382PCL1_9ZZZZ</name>
<accession>A0A382PCL1</accession>
<evidence type="ECO:0000259" key="2">
    <source>
        <dbReference type="Pfam" id="PF01370"/>
    </source>
</evidence>
<protein>
    <recommendedName>
        <fullName evidence="2">NAD-dependent epimerase/dehydratase domain-containing protein</fullName>
    </recommendedName>
</protein>
<proteinExistence type="inferred from homology"/>
<gene>
    <name evidence="3" type="ORF">METZ01_LOCUS322516</name>
</gene>
<feature type="non-terminal residue" evidence="3">
    <location>
        <position position="191"/>
    </location>
</feature>
<dbReference type="InterPro" id="IPR036291">
    <property type="entry name" value="NAD(P)-bd_dom_sf"/>
</dbReference>
<dbReference type="PANTHER" id="PTHR43000">
    <property type="entry name" value="DTDP-D-GLUCOSE 4,6-DEHYDRATASE-RELATED"/>
    <property type="match status" value="1"/>
</dbReference>
<dbReference type="Pfam" id="PF01370">
    <property type="entry name" value="Epimerase"/>
    <property type="match status" value="1"/>
</dbReference>
<dbReference type="AlphaFoldDB" id="A0A382PCL1"/>
<feature type="non-terminal residue" evidence="3">
    <location>
        <position position="1"/>
    </location>
</feature>
<feature type="domain" description="NAD-dependent epimerase/dehydratase" evidence="2">
    <location>
        <begin position="11"/>
        <end position="190"/>
    </location>
</feature>
<dbReference type="InterPro" id="IPR001509">
    <property type="entry name" value="Epimerase_deHydtase"/>
</dbReference>
<evidence type="ECO:0000313" key="3">
    <source>
        <dbReference type="EMBL" id="SVC69662.1"/>
    </source>
</evidence>